<evidence type="ECO:0000259" key="7">
    <source>
        <dbReference type="PROSITE" id="PS50055"/>
    </source>
</evidence>
<dbReference type="InterPro" id="IPR051985">
    <property type="entry name" value="NR_tyrosine_phosphatase"/>
</dbReference>
<dbReference type="Proteomes" id="UP000887565">
    <property type="component" value="Unplaced"/>
</dbReference>
<dbReference type="PANTHER" id="PTHR46047:SF3">
    <property type="entry name" value="TYROSINE-PROTEIN PHOSPHATASE NON-RECEPTOR TYPE 61F"/>
    <property type="match status" value="1"/>
</dbReference>
<dbReference type="InterPro" id="IPR000242">
    <property type="entry name" value="PTP_cat"/>
</dbReference>
<dbReference type="InterPro" id="IPR029021">
    <property type="entry name" value="Prot-tyrosine_phosphatase-like"/>
</dbReference>
<evidence type="ECO:0000256" key="1">
    <source>
        <dbReference type="ARBA" id="ARBA00004308"/>
    </source>
</evidence>
<keyword evidence="8" id="KW-1185">Reference proteome</keyword>
<dbReference type="GO" id="GO:0019901">
    <property type="term" value="F:protein kinase binding"/>
    <property type="evidence" value="ECO:0007669"/>
    <property type="project" value="TreeGrafter"/>
</dbReference>
<evidence type="ECO:0000256" key="5">
    <source>
        <dbReference type="ARBA" id="ARBA00022912"/>
    </source>
</evidence>
<proteinExistence type="predicted"/>
<evidence type="ECO:0000313" key="9">
    <source>
        <dbReference type="WBParaSite" id="nRc.2.0.1.t28627-RA"/>
    </source>
</evidence>
<evidence type="ECO:0000313" key="8">
    <source>
        <dbReference type="Proteomes" id="UP000887565"/>
    </source>
</evidence>
<protein>
    <recommendedName>
        <fullName evidence="2">protein-tyrosine-phosphatase</fullName>
        <ecNumber evidence="2">3.1.3.48</ecNumber>
    </recommendedName>
</protein>
<dbReference type="EC" id="3.1.3.48" evidence="2"/>
<dbReference type="SMART" id="SM00194">
    <property type="entry name" value="PTPc"/>
    <property type="match status" value="1"/>
</dbReference>
<dbReference type="GO" id="GO:0005634">
    <property type="term" value="C:nucleus"/>
    <property type="evidence" value="ECO:0007669"/>
    <property type="project" value="TreeGrafter"/>
</dbReference>
<evidence type="ECO:0000256" key="2">
    <source>
        <dbReference type="ARBA" id="ARBA00013064"/>
    </source>
</evidence>
<evidence type="ECO:0000256" key="3">
    <source>
        <dbReference type="ARBA" id="ARBA00022553"/>
    </source>
</evidence>
<name>A0A915JR80_ROMCU</name>
<dbReference type="PRINTS" id="PR00700">
    <property type="entry name" value="PRTYPHPHTASE"/>
</dbReference>
<reference evidence="9" key="1">
    <citation type="submission" date="2022-11" db="UniProtKB">
        <authorList>
            <consortium name="WormBaseParasite"/>
        </authorList>
    </citation>
    <scope>IDENTIFICATION</scope>
</reference>
<organism evidence="8 9">
    <name type="scientific">Romanomermis culicivorax</name>
    <name type="common">Nematode worm</name>
    <dbReference type="NCBI Taxonomy" id="13658"/>
    <lineage>
        <taxon>Eukaryota</taxon>
        <taxon>Metazoa</taxon>
        <taxon>Ecdysozoa</taxon>
        <taxon>Nematoda</taxon>
        <taxon>Enoplea</taxon>
        <taxon>Dorylaimia</taxon>
        <taxon>Mermithida</taxon>
        <taxon>Mermithoidea</taxon>
        <taxon>Mermithidae</taxon>
        <taxon>Romanomermis</taxon>
    </lineage>
</organism>
<dbReference type="PANTHER" id="PTHR46047">
    <property type="entry name" value="TYROSINE-PROTEIN PHOSPHATASE NON-RECEPTOR TYPE 61F"/>
    <property type="match status" value="1"/>
</dbReference>
<dbReference type="SUPFAM" id="SSF52799">
    <property type="entry name" value="(Phosphotyrosine protein) phosphatases II"/>
    <property type="match status" value="1"/>
</dbReference>
<evidence type="ECO:0000256" key="4">
    <source>
        <dbReference type="ARBA" id="ARBA00022801"/>
    </source>
</evidence>
<dbReference type="GO" id="GO:0046426">
    <property type="term" value="P:negative regulation of receptor signaling pathway via JAK-STAT"/>
    <property type="evidence" value="ECO:0007669"/>
    <property type="project" value="TreeGrafter"/>
</dbReference>
<dbReference type="GO" id="GO:0012505">
    <property type="term" value="C:endomembrane system"/>
    <property type="evidence" value="ECO:0007669"/>
    <property type="project" value="UniProtKB-SubCell"/>
</dbReference>
<sequence length="180" mass="20860">DHTLVELADGTYINASHLHTKDAGRCYILTQGPLPHTAIHFWRMVWEQNVHCIIMLNRLIEGGSRKCCSYFPGQEIGSRVKSAGSIIALQEFRIKLLEEVHKPNYSIRSIELNNLKVKNFSLPKFYQILFLIKLNLSRNIRHYQYITWPDFGVPNKTSEFLEFLFDVRKNNLLNCAVNGP</sequence>
<comment type="subcellular location">
    <subcellularLocation>
        <location evidence="1">Endomembrane system</location>
    </subcellularLocation>
</comment>
<dbReference type="Pfam" id="PF00102">
    <property type="entry name" value="Y_phosphatase"/>
    <property type="match status" value="1"/>
</dbReference>
<dbReference type="AlphaFoldDB" id="A0A915JR80"/>
<dbReference type="GO" id="GO:0005737">
    <property type="term" value="C:cytoplasm"/>
    <property type="evidence" value="ECO:0007669"/>
    <property type="project" value="TreeGrafter"/>
</dbReference>
<keyword evidence="6" id="KW-0472">Membrane</keyword>
<dbReference type="WBParaSite" id="nRc.2.0.1.t28627-RA">
    <property type="protein sequence ID" value="nRc.2.0.1.t28627-RA"/>
    <property type="gene ID" value="nRc.2.0.1.g28627"/>
</dbReference>
<dbReference type="GO" id="GO:0004726">
    <property type="term" value="F:non-membrane spanning protein tyrosine phosphatase activity"/>
    <property type="evidence" value="ECO:0007669"/>
    <property type="project" value="TreeGrafter"/>
</dbReference>
<evidence type="ECO:0000256" key="6">
    <source>
        <dbReference type="ARBA" id="ARBA00023136"/>
    </source>
</evidence>
<feature type="domain" description="Tyrosine-protein phosphatase" evidence="7">
    <location>
        <begin position="1"/>
        <end position="180"/>
    </location>
</feature>
<accession>A0A915JR80</accession>
<keyword evidence="3" id="KW-0597">Phosphoprotein</keyword>
<dbReference type="GO" id="GO:0070373">
    <property type="term" value="P:negative regulation of ERK1 and ERK2 cascade"/>
    <property type="evidence" value="ECO:0007669"/>
    <property type="project" value="TreeGrafter"/>
</dbReference>
<keyword evidence="5" id="KW-0904">Protein phosphatase</keyword>
<dbReference type="PROSITE" id="PS50055">
    <property type="entry name" value="TYR_PHOSPHATASE_PTP"/>
    <property type="match status" value="1"/>
</dbReference>
<dbReference type="OMA" id="AGDSEYN"/>
<keyword evidence="4" id="KW-0378">Hydrolase</keyword>
<dbReference type="Gene3D" id="3.90.190.10">
    <property type="entry name" value="Protein tyrosine phosphatase superfamily"/>
    <property type="match status" value="1"/>
</dbReference>